<dbReference type="SUPFAM" id="SSF53720">
    <property type="entry name" value="ALDH-like"/>
    <property type="match status" value="1"/>
</dbReference>
<dbReference type="Proteomes" id="UP000384354">
    <property type="component" value="Unassembled WGS sequence"/>
</dbReference>
<proteinExistence type="inferred from homology"/>
<dbReference type="GO" id="GO:0016620">
    <property type="term" value="F:oxidoreductase activity, acting on the aldehyde or oxo group of donors, NAD or NADP as acceptor"/>
    <property type="evidence" value="ECO:0007669"/>
    <property type="project" value="InterPro"/>
</dbReference>
<evidence type="ECO:0000256" key="3">
    <source>
        <dbReference type="PROSITE-ProRule" id="PRU10007"/>
    </source>
</evidence>
<accession>A0A5E4W1U2</accession>
<dbReference type="Gene3D" id="3.40.309.10">
    <property type="entry name" value="Aldehyde Dehydrogenase, Chain A, domain 2"/>
    <property type="match status" value="1"/>
</dbReference>
<dbReference type="InterPro" id="IPR015590">
    <property type="entry name" value="Aldehyde_DH_dom"/>
</dbReference>
<feature type="active site" evidence="3">
    <location>
        <position position="259"/>
    </location>
</feature>
<evidence type="ECO:0000256" key="4">
    <source>
        <dbReference type="RuleBase" id="RU003345"/>
    </source>
</evidence>
<dbReference type="PROSITE" id="PS00687">
    <property type="entry name" value="ALDEHYDE_DEHYDR_GLU"/>
    <property type="match status" value="1"/>
</dbReference>
<evidence type="ECO:0000259" key="5">
    <source>
        <dbReference type="Pfam" id="PF00171"/>
    </source>
</evidence>
<reference evidence="6 7" key="1">
    <citation type="submission" date="2019-08" db="EMBL/GenBank/DDBJ databases">
        <authorList>
            <person name="Peeters C."/>
        </authorList>
    </citation>
    <scope>NUCLEOTIDE SEQUENCE [LARGE SCALE GENOMIC DNA]</scope>
    <source>
        <strain evidence="6 7">LMG 31106</strain>
    </source>
</reference>
<dbReference type="EMBL" id="CABPSL010000011">
    <property type="protein sequence ID" value="VVE18351.1"/>
    <property type="molecule type" value="Genomic_DNA"/>
</dbReference>
<dbReference type="FunFam" id="3.40.605.10:FF:000007">
    <property type="entry name" value="NAD/NADP-dependent betaine aldehyde dehydrogenase"/>
    <property type="match status" value="1"/>
</dbReference>
<dbReference type="Pfam" id="PF00171">
    <property type="entry name" value="Aldedh"/>
    <property type="match status" value="1"/>
</dbReference>
<dbReference type="AlphaFoldDB" id="A0A5E4W1U2"/>
<dbReference type="InterPro" id="IPR029510">
    <property type="entry name" value="Ald_DH_CS_GLU"/>
</dbReference>
<dbReference type="InterPro" id="IPR016161">
    <property type="entry name" value="Ald_DH/histidinol_DH"/>
</dbReference>
<dbReference type="InterPro" id="IPR016163">
    <property type="entry name" value="Ald_DH_C"/>
</dbReference>
<evidence type="ECO:0000313" key="7">
    <source>
        <dbReference type="Proteomes" id="UP000384354"/>
    </source>
</evidence>
<evidence type="ECO:0000313" key="6">
    <source>
        <dbReference type="EMBL" id="VVE18351.1"/>
    </source>
</evidence>
<dbReference type="Gene3D" id="3.40.605.10">
    <property type="entry name" value="Aldehyde Dehydrogenase, Chain A, domain 1"/>
    <property type="match status" value="1"/>
</dbReference>
<comment type="similarity">
    <text evidence="1 4">Belongs to the aldehyde dehydrogenase family.</text>
</comment>
<organism evidence="6 7">
    <name type="scientific">Pandoraea cepalis</name>
    <dbReference type="NCBI Taxonomy" id="2508294"/>
    <lineage>
        <taxon>Bacteria</taxon>
        <taxon>Pseudomonadati</taxon>
        <taxon>Pseudomonadota</taxon>
        <taxon>Betaproteobacteria</taxon>
        <taxon>Burkholderiales</taxon>
        <taxon>Burkholderiaceae</taxon>
        <taxon>Pandoraea</taxon>
    </lineage>
</organism>
<evidence type="ECO:0000256" key="1">
    <source>
        <dbReference type="ARBA" id="ARBA00009986"/>
    </source>
</evidence>
<gene>
    <name evidence="6" type="ORF">PCE31106_02997</name>
</gene>
<keyword evidence="2 4" id="KW-0560">Oxidoreductase</keyword>
<dbReference type="InterPro" id="IPR016162">
    <property type="entry name" value="Ald_DH_N"/>
</dbReference>
<dbReference type="OrthoDB" id="6187633at2"/>
<feature type="domain" description="Aldehyde dehydrogenase" evidence="5">
    <location>
        <begin position="27"/>
        <end position="486"/>
    </location>
</feature>
<name>A0A5E4W1U2_9BURK</name>
<sequence>MDSFDPAQVGIPTGHFIDGKLVEAGGTPLDVICPSSGRPYADLSLASPDTVARAADGAWHAFRHSGWATCAPRERARVLRRLADLVESDVRTLAPLEAIGSTRPVRETAAWDVPYTAECLRFYAEHADKHGGELAATDPAHLGMTITEPIGVVAAIAPWNFPLVMAAWKIAPALAAGNAVVLKPSEMTPFSVLRLAELAIQAGVPANNFNVVQGDGRTTGDALVRHPRVGKVTFTGSTRTGAAIMAACAQSGTKPVTLELGGKSPQVVFADVPDLDAVARRVAMGITGNAGQVCNAGSRLVVEAGIAGALLEKLRAIFASLHPGATWSAGTTLSPIISEAQVQRIDALVARARDAGASVYCGAERATAYQNGAWYTPTVLTGVTPHAEIVREEVFGPVLTVQTFTSEEEALQLAQHDDYGLAAGVHTANLGCALRMVRGIDAGNIWVNRYGRSSDFVLPTGGFKRSGLGKDLGRQAFEANLRSKAVLIDLNG</sequence>
<protein>
    <submittedName>
        <fullName evidence="6">Aldehyde dehydrogenase</fullName>
    </submittedName>
</protein>
<evidence type="ECO:0000256" key="2">
    <source>
        <dbReference type="ARBA" id="ARBA00023002"/>
    </source>
</evidence>
<dbReference type="RefSeq" id="WP_150563798.1">
    <property type="nucleotide sequence ID" value="NZ_CABPSL010000011.1"/>
</dbReference>
<dbReference type="PANTHER" id="PTHR11699">
    <property type="entry name" value="ALDEHYDE DEHYDROGENASE-RELATED"/>
    <property type="match status" value="1"/>
</dbReference>